<dbReference type="RefSeq" id="WP_133204512.1">
    <property type="nucleotide sequence ID" value="NZ_SMRU01000013.1"/>
</dbReference>
<evidence type="ECO:0000313" key="3">
    <source>
        <dbReference type="Proteomes" id="UP000295511"/>
    </source>
</evidence>
<comment type="caution">
    <text evidence="2">The sequence shown here is derived from an EMBL/GenBank/DDBJ whole genome shotgun (WGS) entry which is preliminary data.</text>
</comment>
<accession>A0A4R5KID8</accession>
<dbReference type="OrthoDB" id="9019065at2"/>
<dbReference type="Pfam" id="PF15655">
    <property type="entry name" value="Imm-NTF2"/>
    <property type="match status" value="1"/>
</dbReference>
<name>A0A4R5KID8_9MICC</name>
<keyword evidence="3" id="KW-1185">Reference proteome</keyword>
<dbReference type="EMBL" id="SMRU01000013">
    <property type="protein sequence ID" value="TDF95279.1"/>
    <property type="molecule type" value="Genomic_DNA"/>
</dbReference>
<reference evidence="2 3" key="1">
    <citation type="submission" date="2019-03" db="EMBL/GenBank/DDBJ databases">
        <title>Whole genome sequence of Arthrobacter sp JH1-1.</title>
        <authorList>
            <person name="Trinh H.N."/>
        </authorList>
    </citation>
    <scope>NUCLEOTIDE SEQUENCE [LARGE SCALE GENOMIC DNA]</scope>
    <source>
        <strain evidence="2 3">JH1-1</strain>
    </source>
</reference>
<feature type="domain" description="NTF2 fold immunity protein" evidence="1">
    <location>
        <begin position="20"/>
        <end position="147"/>
    </location>
</feature>
<protein>
    <recommendedName>
        <fullName evidence="1">NTF2 fold immunity protein domain-containing protein</fullName>
    </recommendedName>
</protein>
<dbReference type="AlphaFoldDB" id="A0A4R5KID8"/>
<evidence type="ECO:0000259" key="1">
    <source>
        <dbReference type="Pfam" id="PF15655"/>
    </source>
</evidence>
<evidence type="ECO:0000313" key="2">
    <source>
        <dbReference type="EMBL" id="TDF95279.1"/>
    </source>
</evidence>
<organism evidence="2 3">
    <name type="scientific">Arthrobacter terricola</name>
    <dbReference type="NCBI Taxonomy" id="2547396"/>
    <lineage>
        <taxon>Bacteria</taxon>
        <taxon>Bacillati</taxon>
        <taxon>Actinomycetota</taxon>
        <taxon>Actinomycetes</taxon>
        <taxon>Micrococcales</taxon>
        <taxon>Micrococcaceae</taxon>
        <taxon>Arthrobacter</taxon>
    </lineage>
</organism>
<sequence length="150" mass="17789">MKLIAIDVRSKSNDPAVRAFVEFVDAMHDWELKNYSVIAPLLEYRRPAADELEDARRELARIFERHLVRGRGDRRRLDSNGIGYPPTYDADRDVIQLEKSVPGEVTFRYLQMVRPKSKLRFIVRKMADAWRLDRGEIYDARRSKWHQFVI</sequence>
<dbReference type="Proteomes" id="UP000295511">
    <property type="component" value="Unassembled WGS sequence"/>
</dbReference>
<gene>
    <name evidence="2" type="ORF">E1809_12235</name>
</gene>
<dbReference type="InterPro" id="IPR028049">
    <property type="entry name" value="Imm-NTF2"/>
</dbReference>
<proteinExistence type="predicted"/>